<dbReference type="RefSeq" id="WP_058890252.1">
    <property type="nucleotide sequence ID" value="NZ_LQBL01000005.1"/>
</dbReference>
<evidence type="ECO:0000259" key="2">
    <source>
        <dbReference type="Pfam" id="PF01370"/>
    </source>
</evidence>
<feature type="domain" description="NAD-dependent epimerase/dehydratase" evidence="2">
    <location>
        <begin position="78"/>
        <end position="212"/>
    </location>
</feature>
<protein>
    <submittedName>
        <fullName evidence="3">Oxidoreductase</fullName>
    </submittedName>
</protein>
<sequence length="334" mass="35844">MRILLLGGTAFLSHATATEAVRRGHEVTCLARGSAPAPEGVRFVRGDRDEPDGLAPVRGQRWDAVVDVSRQPGQVRRAVAELDTPHWVFVSTANVYALPEEGSAGTPPTETDPLLEPLEADVMSTMEEYGPAKVACEQAVTAQMTRQGGTATLVRAGLIGGPGDESGRVGYWPWRFAHPSGPDVLVPDDPDFPVAFVDVRDLASWLVHAAEQRLDGALNATGPVVPLAELLEAARAVAGAQVPARPAPPARLAELGVHPWMGPRSLPLWIDDPALRSFAALDTTRARAAGLRTRPVDQTLRDTLAWEETRQTPRAAGLTDEEEQEIREALDARA</sequence>
<dbReference type="InterPro" id="IPR001509">
    <property type="entry name" value="Epimerase_deHydtase"/>
</dbReference>
<accession>A0A0W8IBV1</accession>
<dbReference type="EMBL" id="LQBL01000005">
    <property type="protein sequence ID" value="KUG57417.1"/>
    <property type="molecule type" value="Genomic_DNA"/>
</dbReference>
<dbReference type="Gene3D" id="3.40.50.720">
    <property type="entry name" value="NAD(P)-binding Rossmann-like Domain"/>
    <property type="match status" value="1"/>
</dbReference>
<feature type="region of interest" description="Disordered" evidence="1">
    <location>
        <begin position="309"/>
        <end position="334"/>
    </location>
</feature>
<dbReference type="PANTHER" id="PTHR48079:SF6">
    <property type="entry name" value="NAD(P)-BINDING DOMAIN-CONTAINING PROTEIN-RELATED"/>
    <property type="match status" value="1"/>
</dbReference>
<dbReference type="STRING" id="767452.AVL62_13410"/>
<dbReference type="SUPFAM" id="SSF51735">
    <property type="entry name" value="NAD(P)-binding Rossmann-fold domains"/>
    <property type="match status" value="1"/>
</dbReference>
<gene>
    <name evidence="3" type="ORF">AVL62_13410</name>
</gene>
<comment type="caution">
    <text evidence="3">The sequence shown here is derived from an EMBL/GenBank/DDBJ whole genome shotgun (WGS) entry which is preliminary data.</text>
</comment>
<dbReference type="InterPro" id="IPR036291">
    <property type="entry name" value="NAD(P)-bd_dom_sf"/>
</dbReference>
<dbReference type="Proteomes" id="UP000054837">
    <property type="component" value="Unassembled WGS sequence"/>
</dbReference>
<reference evidence="3 4" key="1">
    <citation type="submission" date="2015-12" db="EMBL/GenBank/DDBJ databases">
        <title>Serinicoccus chungangenesis strain CD08_5 genome sequencing and assembly.</title>
        <authorList>
            <person name="Chander A.M."/>
            <person name="Kaur G."/>
            <person name="Nair G.R."/>
            <person name="Dhawan D.K."/>
            <person name="Kochhar R.K."/>
            <person name="Mayilraj S."/>
            <person name="Bhadada S.K."/>
        </authorList>
    </citation>
    <scope>NUCLEOTIDE SEQUENCE [LARGE SCALE GENOMIC DNA]</scope>
    <source>
        <strain evidence="3 4">CD08_5</strain>
    </source>
</reference>
<evidence type="ECO:0000256" key="1">
    <source>
        <dbReference type="SAM" id="MobiDB-lite"/>
    </source>
</evidence>
<evidence type="ECO:0000313" key="3">
    <source>
        <dbReference type="EMBL" id="KUG57417.1"/>
    </source>
</evidence>
<dbReference type="AlphaFoldDB" id="A0A0W8IBV1"/>
<proteinExistence type="predicted"/>
<dbReference type="OrthoDB" id="7941246at2"/>
<dbReference type="GO" id="GO:0005737">
    <property type="term" value="C:cytoplasm"/>
    <property type="evidence" value="ECO:0007669"/>
    <property type="project" value="TreeGrafter"/>
</dbReference>
<keyword evidence="4" id="KW-1185">Reference proteome</keyword>
<dbReference type="PANTHER" id="PTHR48079">
    <property type="entry name" value="PROTEIN YEEZ"/>
    <property type="match status" value="1"/>
</dbReference>
<dbReference type="InterPro" id="IPR051783">
    <property type="entry name" value="NAD(P)-dependent_oxidoreduct"/>
</dbReference>
<dbReference type="Pfam" id="PF01370">
    <property type="entry name" value="Epimerase"/>
    <property type="match status" value="1"/>
</dbReference>
<organism evidence="3 4">
    <name type="scientific">Serinicoccus chungangensis</name>
    <dbReference type="NCBI Taxonomy" id="767452"/>
    <lineage>
        <taxon>Bacteria</taxon>
        <taxon>Bacillati</taxon>
        <taxon>Actinomycetota</taxon>
        <taxon>Actinomycetes</taxon>
        <taxon>Micrococcales</taxon>
        <taxon>Ornithinimicrobiaceae</taxon>
        <taxon>Serinicoccus</taxon>
    </lineage>
</organism>
<evidence type="ECO:0000313" key="4">
    <source>
        <dbReference type="Proteomes" id="UP000054837"/>
    </source>
</evidence>
<name>A0A0W8IBV1_9MICO</name>
<dbReference type="GO" id="GO:0004029">
    <property type="term" value="F:aldehyde dehydrogenase (NAD+) activity"/>
    <property type="evidence" value="ECO:0007669"/>
    <property type="project" value="TreeGrafter"/>
</dbReference>